<feature type="domain" description="FAD-binding FR-type" evidence="9">
    <location>
        <begin position="183"/>
        <end position="432"/>
    </location>
</feature>
<dbReference type="Gene3D" id="3.40.50.80">
    <property type="entry name" value="Nucleotide-binding domain of ferredoxin-NADP reductase (FNR) module"/>
    <property type="match status" value="1"/>
</dbReference>
<evidence type="ECO:0000256" key="5">
    <source>
        <dbReference type="ARBA" id="ARBA00022827"/>
    </source>
</evidence>
<dbReference type="EMBL" id="JBICBT010000970">
    <property type="protein sequence ID" value="KAL3089897.1"/>
    <property type="molecule type" value="Genomic_DNA"/>
</dbReference>
<dbReference type="InterPro" id="IPR023173">
    <property type="entry name" value="NADPH_Cyt_P450_Rdtase_alpha"/>
</dbReference>
<dbReference type="SUPFAM" id="SSF63380">
    <property type="entry name" value="Riboflavin synthase domain-like"/>
    <property type="match status" value="1"/>
</dbReference>
<dbReference type="InterPro" id="IPR029039">
    <property type="entry name" value="Flavoprotein-like_sf"/>
</dbReference>
<dbReference type="PROSITE" id="PS50902">
    <property type="entry name" value="FLAVODOXIN_LIKE"/>
    <property type="match status" value="1"/>
</dbReference>
<keyword evidence="3" id="KW-0285">Flavoprotein</keyword>
<dbReference type="InterPro" id="IPR003097">
    <property type="entry name" value="CysJ-like_FAD-binding"/>
</dbReference>
<evidence type="ECO:0000256" key="2">
    <source>
        <dbReference type="ARBA" id="ARBA00001974"/>
    </source>
</evidence>
<dbReference type="SUPFAM" id="SSF52343">
    <property type="entry name" value="Ferredoxin reductase-like, C-terminal NADP-linked domain"/>
    <property type="match status" value="1"/>
</dbReference>
<evidence type="ECO:0000313" key="11">
    <source>
        <dbReference type="Proteomes" id="UP001620626"/>
    </source>
</evidence>
<dbReference type="PANTHER" id="PTHR19384:SF10">
    <property type="entry name" value="NADPH-DEPENDENT DIFLAVIN OXIDOREDUCTASE 1"/>
    <property type="match status" value="1"/>
</dbReference>
<proteinExistence type="predicted"/>
<dbReference type="AlphaFoldDB" id="A0ABD2JH40"/>
<dbReference type="InterPro" id="IPR008254">
    <property type="entry name" value="Flavodoxin/NO_synth"/>
</dbReference>
<evidence type="ECO:0000256" key="4">
    <source>
        <dbReference type="ARBA" id="ARBA00022643"/>
    </source>
</evidence>
<sequence length="591" mass="66676">MIILYGSESGTAQDFAEQTWQTFHRNGTKIVAKCMPFDDFQIAQLSDEKIAIFIVSTSGQGEVPTNMRKNWRYLLSRKLSAQWLSNLHFAVLALGDSSYQKYNFAGKKLYRRLLQLGAKPVMELALADEQHILGVDEVFEKWLPELVEIVKKLPASNLDENAQIVKTQKFLVEFAPSNLANSSQYHPISVVANDRLTDQAHFQETRLITLATRPFESELSYFPGDVLMVLPENLPQSVRIAIDVLDQCRHRLDEPFHICRTSSNVPLRPQFSRFFTSDVPLTLRDCLCFYFDLQSVPKRFFLRALAKCSPSELERDRLLELCSVEGIDDFLDYCQHPRRTLAELLRDFPNTASRLGPSELFDFFPVIRPRAFSIASSPTAHPGQIQILVARVEYAVKKMASLRFGLCSNFLCTRQIGAKVYVRIRPGLFKYHRNGVDGSGCGPLLLVGPGTGVAPHRSIVAENEAAADDDGHSSSITLFFGCRGVQRDFYFKNEWSNCAKSTVVTAFSRDEPGKKVYVQHKILEHSAAVCRLLEQNDCRVFIAGSAGAMPQAVVAALKEALRTVRNVTEGEADERIERMERSGRIVYETWS</sequence>
<protein>
    <recommendedName>
        <fullName evidence="12">NADPH-dependent diflavin oxidoreductase 1</fullName>
    </recommendedName>
</protein>
<evidence type="ECO:0000256" key="7">
    <source>
        <dbReference type="ARBA" id="ARBA00023002"/>
    </source>
</evidence>
<evidence type="ECO:0000259" key="9">
    <source>
        <dbReference type="PROSITE" id="PS51384"/>
    </source>
</evidence>
<organism evidence="10 11">
    <name type="scientific">Heterodera trifolii</name>
    <dbReference type="NCBI Taxonomy" id="157864"/>
    <lineage>
        <taxon>Eukaryota</taxon>
        <taxon>Metazoa</taxon>
        <taxon>Ecdysozoa</taxon>
        <taxon>Nematoda</taxon>
        <taxon>Chromadorea</taxon>
        <taxon>Rhabditida</taxon>
        <taxon>Tylenchina</taxon>
        <taxon>Tylenchomorpha</taxon>
        <taxon>Tylenchoidea</taxon>
        <taxon>Heteroderidae</taxon>
        <taxon>Heteroderinae</taxon>
        <taxon>Heterodera</taxon>
    </lineage>
</organism>
<dbReference type="InterPro" id="IPR001094">
    <property type="entry name" value="Flavdoxin-like"/>
</dbReference>
<dbReference type="Pfam" id="PF00258">
    <property type="entry name" value="Flavodoxin_1"/>
    <property type="match status" value="1"/>
</dbReference>
<keyword evidence="5" id="KW-0274">FAD</keyword>
<name>A0ABD2JH40_9BILA</name>
<keyword evidence="7" id="KW-0560">Oxidoreductase</keyword>
<dbReference type="PRINTS" id="PR00371">
    <property type="entry name" value="FPNCR"/>
</dbReference>
<dbReference type="FunFam" id="3.40.50.80:FF:000032">
    <property type="entry name" value="NADPH-dependent diflavin oxidoreductase 1"/>
    <property type="match status" value="1"/>
</dbReference>
<evidence type="ECO:0000256" key="3">
    <source>
        <dbReference type="ARBA" id="ARBA00022630"/>
    </source>
</evidence>
<dbReference type="Gene3D" id="3.40.50.360">
    <property type="match status" value="1"/>
</dbReference>
<dbReference type="InterPro" id="IPR017927">
    <property type="entry name" value="FAD-bd_FR_type"/>
</dbReference>
<dbReference type="InterPro" id="IPR001709">
    <property type="entry name" value="Flavoprot_Pyr_Nucl_cyt_Rdtase"/>
</dbReference>
<keyword evidence="11" id="KW-1185">Reference proteome</keyword>
<evidence type="ECO:0000256" key="6">
    <source>
        <dbReference type="ARBA" id="ARBA00022857"/>
    </source>
</evidence>
<comment type="caution">
    <text evidence="10">The sequence shown here is derived from an EMBL/GenBank/DDBJ whole genome shotgun (WGS) entry which is preliminary data.</text>
</comment>
<reference evidence="10 11" key="1">
    <citation type="submission" date="2024-10" db="EMBL/GenBank/DDBJ databases">
        <authorList>
            <person name="Kim D."/>
        </authorList>
    </citation>
    <scope>NUCLEOTIDE SEQUENCE [LARGE SCALE GENOMIC DNA]</scope>
    <source>
        <strain evidence="10">BH-2024</strain>
    </source>
</reference>
<gene>
    <name evidence="10" type="ORF">niasHT_024774</name>
</gene>
<evidence type="ECO:0000256" key="1">
    <source>
        <dbReference type="ARBA" id="ARBA00001917"/>
    </source>
</evidence>
<evidence type="ECO:0008006" key="12">
    <source>
        <dbReference type="Google" id="ProtNLM"/>
    </source>
</evidence>
<dbReference type="Pfam" id="PF00667">
    <property type="entry name" value="FAD_binding_1"/>
    <property type="match status" value="1"/>
</dbReference>
<accession>A0ABD2JH40</accession>
<dbReference type="PROSITE" id="PS51384">
    <property type="entry name" value="FAD_FR"/>
    <property type="match status" value="1"/>
</dbReference>
<comment type="cofactor">
    <cofactor evidence="2">
        <name>FAD</name>
        <dbReference type="ChEBI" id="CHEBI:57692"/>
    </cofactor>
</comment>
<dbReference type="GO" id="GO:0016491">
    <property type="term" value="F:oxidoreductase activity"/>
    <property type="evidence" value="ECO:0007669"/>
    <property type="project" value="UniProtKB-KW"/>
</dbReference>
<dbReference type="Pfam" id="PF00175">
    <property type="entry name" value="NAD_binding_1"/>
    <property type="match status" value="1"/>
</dbReference>
<evidence type="ECO:0000313" key="10">
    <source>
        <dbReference type="EMBL" id="KAL3089897.1"/>
    </source>
</evidence>
<dbReference type="Gene3D" id="1.20.990.10">
    <property type="entry name" value="NADPH-cytochrome p450 Reductase, Chain A, domain 3"/>
    <property type="match status" value="1"/>
</dbReference>
<keyword evidence="6" id="KW-0521">NADP</keyword>
<dbReference type="PANTHER" id="PTHR19384">
    <property type="entry name" value="NITRIC OXIDE SYNTHASE-RELATED"/>
    <property type="match status" value="1"/>
</dbReference>
<dbReference type="InterPro" id="IPR017938">
    <property type="entry name" value="Riboflavin_synthase-like_b-brl"/>
</dbReference>
<comment type="cofactor">
    <cofactor evidence="1">
        <name>FMN</name>
        <dbReference type="ChEBI" id="CHEBI:58210"/>
    </cofactor>
</comment>
<dbReference type="Proteomes" id="UP001620626">
    <property type="component" value="Unassembled WGS sequence"/>
</dbReference>
<dbReference type="InterPro" id="IPR001433">
    <property type="entry name" value="OxRdtase_FAD/NAD-bd"/>
</dbReference>
<evidence type="ECO:0000259" key="8">
    <source>
        <dbReference type="PROSITE" id="PS50902"/>
    </source>
</evidence>
<dbReference type="PRINTS" id="PR00369">
    <property type="entry name" value="FLAVODOXIN"/>
</dbReference>
<dbReference type="InterPro" id="IPR039261">
    <property type="entry name" value="FNR_nucleotide-bd"/>
</dbReference>
<keyword evidence="4" id="KW-0288">FMN</keyword>
<dbReference type="SUPFAM" id="SSF52218">
    <property type="entry name" value="Flavoproteins"/>
    <property type="match status" value="1"/>
</dbReference>
<feature type="domain" description="Flavodoxin-like" evidence="8">
    <location>
        <begin position="1"/>
        <end position="147"/>
    </location>
</feature>
<dbReference type="Gene3D" id="2.40.30.10">
    <property type="entry name" value="Translation factors"/>
    <property type="match status" value="1"/>
</dbReference>